<sequence length="119" mass="13413">SLVIIIGWLITSVLKNNVVSVLNSFSFTLTNLFVDKSSKQFSIIYNNILTIFNCILICIYIITAGINAPILIISNSEYRNAYKTIFGKLIPKLKIFGNQPQPLFIRNNQNNQNILSTSN</sequence>
<keyword evidence="1" id="KW-0472">Membrane</keyword>
<dbReference type="Proteomes" id="UP000605970">
    <property type="component" value="Unassembled WGS sequence"/>
</dbReference>
<dbReference type="AlphaFoldDB" id="A0A8S9ZLJ2"/>
<evidence type="ECO:0000313" key="2">
    <source>
        <dbReference type="EMBL" id="KAF7633994.1"/>
    </source>
</evidence>
<keyword evidence="1" id="KW-1133">Transmembrane helix</keyword>
<proteinExistence type="predicted"/>
<reference evidence="2" key="1">
    <citation type="journal article" date="2020" name="Ecol. Evol.">
        <title>Genome structure and content of the rice root-knot nematode (Meloidogyne graminicola).</title>
        <authorList>
            <person name="Phan N.T."/>
            <person name="Danchin E.G.J."/>
            <person name="Klopp C."/>
            <person name="Perfus-Barbeoch L."/>
            <person name="Kozlowski D.K."/>
            <person name="Koutsovoulos G.D."/>
            <person name="Lopez-Roques C."/>
            <person name="Bouchez O."/>
            <person name="Zahm M."/>
            <person name="Besnard G."/>
            <person name="Bellafiore S."/>
        </authorList>
    </citation>
    <scope>NUCLEOTIDE SEQUENCE</scope>
    <source>
        <strain evidence="2">VN-18</strain>
    </source>
</reference>
<protein>
    <submittedName>
        <fullName evidence="2">Uncharacterized protein</fullName>
    </submittedName>
</protein>
<accession>A0A8S9ZLJ2</accession>
<dbReference type="EMBL" id="JABEBT010000066">
    <property type="protein sequence ID" value="KAF7633994.1"/>
    <property type="molecule type" value="Genomic_DNA"/>
</dbReference>
<evidence type="ECO:0000256" key="1">
    <source>
        <dbReference type="SAM" id="Phobius"/>
    </source>
</evidence>
<keyword evidence="1" id="KW-0812">Transmembrane</keyword>
<dbReference type="OrthoDB" id="5905981at2759"/>
<feature type="transmembrane region" description="Helical" evidence="1">
    <location>
        <begin position="48"/>
        <end position="73"/>
    </location>
</feature>
<name>A0A8S9ZLJ2_9BILA</name>
<evidence type="ECO:0000313" key="3">
    <source>
        <dbReference type="Proteomes" id="UP000605970"/>
    </source>
</evidence>
<gene>
    <name evidence="2" type="ORF">Mgra_00006622</name>
</gene>
<comment type="caution">
    <text evidence="2">The sequence shown here is derived from an EMBL/GenBank/DDBJ whole genome shotgun (WGS) entry which is preliminary data.</text>
</comment>
<feature type="non-terminal residue" evidence="2">
    <location>
        <position position="1"/>
    </location>
</feature>
<keyword evidence="3" id="KW-1185">Reference proteome</keyword>
<organism evidence="2 3">
    <name type="scientific">Meloidogyne graminicola</name>
    <dbReference type="NCBI Taxonomy" id="189291"/>
    <lineage>
        <taxon>Eukaryota</taxon>
        <taxon>Metazoa</taxon>
        <taxon>Ecdysozoa</taxon>
        <taxon>Nematoda</taxon>
        <taxon>Chromadorea</taxon>
        <taxon>Rhabditida</taxon>
        <taxon>Tylenchina</taxon>
        <taxon>Tylenchomorpha</taxon>
        <taxon>Tylenchoidea</taxon>
        <taxon>Meloidogynidae</taxon>
        <taxon>Meloidogyninae</taxon>
        <taxon>Meloidogyne</taxon>
    </lineage>
</organism>